<evidence type="ECO:0000313" key="2">
    <source>
        <dbReference type="Proteomes" id="UP000027730"/>
    </source>
</evidence>
<dbReference type="EMBL" id="KL584703">
    <property type="protein sequence ID" value="KEQ76397.1"/>
    <property type="molecule type" value="Genomic_DNA"/>
</dbReference>
<protein>
    <submittedName>
        <fullName evidence="1">Uncharacterized protein</fullName>
    </submittedName>
</protein>
<reference evidence="1 2" key="1">
    <citation type="journal article" date="2014" name="BMC Genomics">
        <title>Genome sequencing of four Aureobasidium pullulans varieties: biotechnological potential, stress tolerance, and description of new species.</title>
        <authorList>
            <person name="Gostin Ar C."/>
            <person name="Ohm R.A."/>
            <person name="Kogej T."/>
            <person name="Sonjak S."/>
            <person name="Turk M."/>
            <person name="Zajc J."/>
            <person name="Zalar P."/>
            <person name="Grube M."/>
            <person name="Sun H."/>
            <person name="Han J."/>
            <person name="Sharma A."/>
            <person name="Chiniquy J."/>
            <person name="Ngan C.Y."/>
            <person name="Lipzen A."/>
            <person name="Barry K."/>
            <person name="Grigoriev I.V."/>
            <person name="Gunde-Cimerman N."/>
        </authorList>
    </citation>
    <scope>NUCLEOTIDE SEQUENCE [LARGE SCALE GENOMIC DNA]</scope>
    <source>
        <strain evidence="1 2">CBS 147.97</strain>
    </source>
</reference>
<dbReference type="OrthoDB" id="3919305at2759"/>
<dbReference type="Proteomes" id="UP000027730">
    <property type="component" value="Unassembled WGS sequence"/>
</dbReference>
<name>A0A074X304_9PEZI</name>
<keyword evidence="2" id="KW-1185">Reference proteome</keyword>
<sequence length="240" mass="26224">MCVGSIVTIRCEACGSSTDKSSYLGCATGEHDRSGWETRTDSIISRSTHLMPSCSSCPSSDSSDSSDFSLKSASSSSSLASLDEYEDEVSQNTIPYYSLGQASLLTEVWSENAFSSLNSFYDSMGSLIDRIIALPSLSATKSLKLNIFLIYSECDAYLQWTETEHARAISTETSLADVLNNTGVDGFNAINVEDMTADMVDLFECLTSFHPFYDVAYNAGRFAGYLSVLEERLRSLETEN</sequence>
<accession>A0A074X304</accession>
<dbReference type="AlphaFoldDB" id="A0A074X304"/>
<dbReference type="HOGENOM" id="CLU_078825_0_0_1"/>
<proteinExistence type="predicted"/>
<dbReference type="GeneID" id="25416163"/>
<dbReference type="RefSeq" id="XP_013431278.1">
    <property type="nucleotide sequence ID" value="XM_013575824.1"/>
</dbReference>
<evidence type="ECO:0000313" key="1">
    <source>
        <dbReference type="EMBL" id="KEQ76397.1"/>
    </source>
</evidence>
<gene>
    <name evidence="1" type="ORF">M436DRAFT_78151</name>
</gene>
<organism evidence="1 2">
    <name type="scientific">Aureobasidium namibiae CBS 147.97</name>
    <dbReference type="NCBI Taxonomy" id="1043004"/>
    <lineage>
        <taxon>Eukaryota</taxon>
        <taxon>Fungi</taxon>
        <taxon>Dikarya</taxon>
        <taxon>Ascomycota</taxon>
        <taxon>Pezizomycotina</taxon>
        <taxon>Dothideomycetes</taxon>
        <taxon>Dothideomycetidae</taxon>
        <taxon>Dothideales</taxon>
        <taxon>Saccotheciaceae</taxon>
        <taxon>Aureobasidium</taxon>
    </lineage>
</organism>